<dbReference type="RefSeq" id="WP_035762782.1">
    <property type="nucleotide sequence ID" value="NZ_AP019716.1"/>
</dbReference>
<evidence type="ECO:0000313" key="1">
    <source>
        <dbReference type="EMBL" id="QMW91803.1"/>
    </source>
</evidence>
<accession>A0AAP9RFN7</accession>
<dbReference type="GeneID" id="92945044"/>
<dbReference type="Proteomes" id="UP000515243">
    <property type="component" value="Chromosome 1"/>
</dbReference>
<reference evidence="1 2" key="1">
    <citation type="submission" date="2019-05" db="EMBL/GenBank/DDBJ databases">
        <authorList>
            <person name="Schori C."/>
            <person name="Ahrens C."/>
        </authorList>
    </citation>
    <scope>NUCLEOTIDE SEQUENCE [LARGE SCALE GENOMIC DNA]</scope>
    <source>
        <strain evidence="1 2">DSM 10702</strain>
    </source>
</reference>
<sequence>MSKSLRFCFKVSEKLGLAFDENGNNCEAYICVKANDVKSYKVPGADYKDMHDGFRKITAYQMQCDPEMLTPITLNEYLDNTEEDE</sequence>
<dbReference type="EMBL" id="CP040626">
    <property type="protein sequence ID" value="QMW91803.1"/>
    <property type="molecule type" value="Genomic_DNA"/>
</dbReference>
<gene>
    <name evidence="1" type="ORF">FF104_12730</name>
</gene>
<evidence type="ECO:0000313" key="2">
    <source>
        <dbReference type="Proteomes" id="UP000515243"/>
    </source>
</evidence>
<name>A0AAP9RFN7_CLOBU</name>
<proteinExistence type="predicted"/>
<dbReference type="AlphaFoldDB" id="A0AAP9RFN7"/>
<protein>
    <submittedName>
        <fullName evidence="1">Uncharacterized protein</fullName>
    </submittedName>
</protein>
<organism evidence="1 2">
    <name type="scientific">Clostridium butyricum</name>
    <dbReference type="NCBI Taxonomy" id="1492"/>
    <lineage>
        <taxon>Bacteria</taxon>
        <taxon>Bacillati</taxon>
        <taxon>Bacillota</taxon>
        <taxon>Clostridia</taxon>
        <taxon>Eubacteriales</taxon>
        <taxon>Clostridiaceae</taxon>
        <taxon>Clostridium</taxon>
    </lineage>
</organism>